<protein>
    <submittedName>
        <fullName evidence="2">Glycosyl transferase family 2</fullName>
    </submittedName>
</protein>
<gene>
    <name evidence="2" type="ordered locus">Nhal_0616</name>
</gene>
<dbReference type="Pfam" id="PF00535">
    <property type="entry name" value="Glycos_transf_2"/>
    <property type="match status" value="1"/>
</dbReference>
<dbReference type="PANTHER" id="PTHR43685">
    <property type="entry name" value="GLYCOSYLTRANSFERASE"/>
    <property type="match status" value="1"/>
</dbReference>
<sequence length="355" mass="40496">MPKISVLMSAYNCGPYIVEAVSSISAQTYPNFEFLIIDDASTDDTWRKLQQCTRNDGRIRLFQNSRNLGVAHSINTLIPKSTGEYIARMDADDIALPTRFEQQVAVLDSGKADLCGGWMTVFGTDTEVMWSAPSNDTEIKAGLLFTPMFSQPTVMLRRELMEQHQYDPSTVPAEDYDLWVRMAPEAIMHNIPTPLVRYRIHPTQISARMQQKQWESAASIASKYLERTGLPFTEAERKIHTLISHPDPPASINHVRATDDWFCKLLTVFNSKTEAQRIIARMWYRYCLRAAALGPLVFWLFLRSPVTRCGAFRPWQYLAIFGLSALRVRHNSKLYRLLIVRSPASRVNSKLSNNT</sequence>
<reference evidence="3" key="1">
    <citation type="submission" date="2010-04" db="EMBL/GenBank/DDBJ databases">
        <title>Complete genome sequence of Nitrosococcus halophilus Nc4, a salt-adapted, aerobic obligate ammonia-oxidizing sulfur purple bacterium.</title>
        <authorList>
            <consortium name="US DOE Joint Genome Institute"/>
            <person name="Campbell M.A."/>
            <person name="Malfatti S.A."/>
            <person name="Chain P.S.G."/>
            <person name="Heidelberg J.F."/>
            <person name="Ward B.B."/>
            <person name="Klotz M.G."/>
        </authorList>
    </citation>
    <scope>NUCLEOTIDE SEQUENCE [LARGE SCALE GENOMIC DNA]</scope>
    <source>
        <strain evidence="3">Nc4</strain>
    </source>
</reference>
<dbReference type="RefSeq" id="WP_013031694.1">
    <property type="nucleotide sequence ID" value="NC_013960.1"/>
</dbReference>
<dbReference type="OrthoDB" id="9805612at2"/>
<dbReference type="InterPro" id="IPR001173">
    <property type="entry name" value="Glyco_trans_2-like"/>
</dbReference>
<dbReference type="GO" id="GO:0016740">
    <property type="term" value="F:transferase activity"/>
    <property type="evidence" value="ECO:0007669"/>
    <property type="project" value="UniProtKB-KW"/>
</dbReference>
<dbReference type="EMBL" id="CP001798">
    <property type="protein sequence ID" value="ADE13799.1"/>
    <property type="molecule type" value="Genomic_DNA"/>
</dbReference>
<dbReference type="CAZy" id="GT2">
    <property type="family name" value="Glycosyltransferase Family 2"/>
</dbReference>
<dbReference type="Proteomes" id="UP000001844">
    <property type="component" value="Chromosome"/>
</dbReference>
<feature type="domain" description="Glycosyltransferase 2-like" evidence="1">
    <location>
        <begin position="5"/>
        <end position="163"/>
    </location>
</feature>
<evidence type="ECO:0000313" key="3">
    <source>
        <dbReference type="Proteomes" id="UP000001844"/>
    </source>
</evidence>
<proteinExistence type="predicted"/>
<evidence type="ECO:0000259" key="1">
    <source>
        <dbReference type="Pfam" id="PF00535"/>
    </source>
</evidence>
<dbReference type="HOGENOM" id="CLU_025996_0_4_6"/>
<keyword evidence="3" id="KW-1185">Reference proteome</keyword>
<name>D5BWR8_NITHN</name>
<dbReference type="SUPFAM" id="SSF53448">
    <property type="entry name" value="Nucleotide-diphospho-sugar transferases"/>
    <property type="match status" value="1"/>
</dbReference>
<dbReference type="Gene3D" id="3.90.550.10">
    <property type="entry name" value="Spore Coat Polysaccharide Biosynthesis Protein SpsA, Chain A"/>
    <property type="match status" value="1"/>
</dbReference>
<dbReference type="AlphaFoldDB" id="D5BWR8"/>
<keyword evidence="2" id="KW-0808">Transferase</keyword>
<organism evidence="2 3">
    <name type="scientific">Nitrosococcus halophilus (strain Nc4)</name>
    <dbReference type="NCBI Taxonomy" id="472759"/>
    <lineage>
        <taxon>Bacteria</taxon>
        <taxon>Pseudomonadati</taxon>
        <taxon>Pseudomonadota</taxon>
        <taxon>Gammaproteobacteria</taxon>
        <taxon>Chromatiales</taxon>
        <taxon>Chromatiaceae</taxon>
        <taxon>Nitrosococcus</taxon>
    </lineage>
</organism>
<dbReference type="KEGG" id="nhl:Nhal_0616"/>
<evidence type="ECO:0000313" key="2">
    <source>
        <dbReference type="EMBL" id="ADE13799.1"/>
    </source>
</evidence>
<accession>D5BWR8</accession>
<dbReference type="InterPro" id="IPR050834">
    <property type="entry name" value="Glycosyltransf_2"/>
</dbReference>
<dbReference type="STRING" id="472759.Nhal_0616"/>
<dbReference type="PANTHER" id="PTHR43685:SF10">
    <property type="entry name" value="LACTO-N-NEOTETRAOSE BIOSYNTHESIS GLYCOSYL TRANSFERASE LGTA"/>
    <property type="match status" value="1"/>
</dbReference>
<dbReference type="CDD" id="cd00761">
    <property type="entry name" value="Glyco_tranf_GTA_type"/>
    <property type="match status" value="1"/>
</dbReference>
<dbReference type="InterPro" id="IPR029044">
    <property type="entry name" value="Nucleotide-diphossugar_trans"/>
</dbReference>
<dbReference type="eggNOG" id="COG0463">
    <property type="taxonomic scope" value="Bacteria"/>
</dbReference>